<comment type="function">
    <text evidence="12">Catalyzes the synthesis of D-serine from L-serine. D-serine is a key coagonist with glutamate at NMDA receptors. Has dehydratase activity towards both L-serine and D-serine.</text>
</comment>
<dbReference type="PANTHER" id="PTHR43050">
    <property type="entry name" value="SERINE / THREONINE RACEMASE FAMILY MEMBER"/>
    <property type="match status" value="1"/>
</dbReference>
<dbReference type="STRING" id="1522189.A0A316W595"/>
<dbReference type="InterPro" id="IPR000634">
    <property type="entry name" value="Ser/Thr_deHydtase_PyrdxlP-BS"/>
</dbReference>
<evidence type="ECO:0000256" key="14">
    <source>
        <dbReference type="ARBA" id="ARBA00070760"/>
    </source>
</evidence>
<dbReference type="InParanoid" id="A0A316W595"/>
<protein>
    <recommendedName>
        <fullName evidence="14">Serine racemase</fullName>
        <ecNumber evidence="13">5.1.1.18</ecNumber>
    </recommendedName>
    <alternativeName>
        <fullName evidence="15">D-serine ammonia-lyase</fullName>
    </alternativeName>
    <alternativeName>
        <fullName evidence="17">D-serine dehydratase</fullName>
    </alternativeName>
    <alternativeName>
        <fullName evidence="16">L-serine ammonia-lyase</fullName>
    </alternativeName>
    <alternativeName>
        <fullName evidence="9">L-serine dehydratase</fullName>
    </alternativeName>
</protein>
<evidence type="ECO:0000256" key="3">
    <source>
        <dbReference type="ARBA" id="ARBA00001936"/>
    </source>
</evidence>
<dbReference type="Gene3D" id="3.40.50.1100">
    <property type="match status" value="2"/>
</dbReference>
<dbReference type="AlphaFoldDB" id="A0A316W595"/>
<keyword evidence="7" id="KW-0663">Pyridoxal phosphate</keyword>
<reference evidence="19 20" key="1">
    <citation type="journal article" date="2018" name="Mol. Biol. Evol.">
        <title>Broad Genomic Sampling Reveals a Smut Pathogenic Ancestry of the Fungal Clade Ustilaginomycotina.</title>
        <authorList>
            <person name="Kijpornyongpan T."/>
            <person name="Mondo S.J."/>
            <person name="Barry K."/>
            <person name="Sandor L."/>
            <person name="Lee J."/>
            <person name="Lipzen A."/>
            <person name="Pangilinan J."/>
            <person name="LaButti K."/>
            <person name="Hainaut M."/>
            <person name="Henrissat B."/>
            <person name="Grigoriev I.V."/>
            <person name="Spatafora J.W."/>
            <person name="Aime M.C."/>
        </authorList>
    </citation>
    <scope>NUCLEOTIDE SEQUENCE [LARGE SCALE GENOMIC DNA]</scope>
    <source>
        <strain evidence="19 20">MCA 4658</strain>
    </source>
</reference>
<dbReference type="InterPro" id="IPR001926">
    <property type="entry name" value="TrpB-like_PALP"/>
</dbReference>
<dbReference type="PANTHER" id="PTHR43050:SF1">
    <property type="entry name" value="SERINE RACEMASE"/>
    <property type="match status" value="1"/>
</dbReference>
<evidence type="ECO:0000256" key="13">
    <source>
        <dbReference type="ARBA" id="ARBA00066592"/>
    </source>
</evidence>
<feature type="domain" description="Tryptophan synthase beta chain-like PALP" evidence="18">
    <location>
        <begin position="63"/>
        <end position="369"/>
    </location>
</feature>
<evidence type="ECO:0000256" key="4">
    <source>
        <dbReference type="ARBA" id="ARBA00001946"/>
    </source>
</evidence>
<evidence type="ECO:0000256" key="16">
    <source>
        <dbReference type="ARBA" id="ARBA00081060"/>
    </source>
</evidence>
<comment type="cofactor">
    <cofactor evidence="4">
        <name>Mg(2+)</name>
        <dbReference type="ChEBI" id="CHEBI:18420"/>
    </cofactor>
</comment>
<dbReference type="GeneID" id="37033534"/>
<evidence type="ECO:0000256" key="2">
    <source>
        <dbReference type="ARBA" id="ARBA00001933"/>
    </source>
</evidence>
<dbReference type="GO" id="GO:0070179">
    <property type="term" value="P:D-serine biosynthetic process"/>
    <property type="evidence" value="ECO:0007669"/>
    <property type="project" value="TreeGrafter"/>
</dbReference>
<evidence type="ECO:0000256" key="15">
    <source>
        <dbReference type="ARBA" id="ARBA00076108"/>
    </source>
</evidence>
<evidence type="ECO:0000259" key="18">
    <source>
        <dbReference type="Pfam" id="PF00291"/>
    </source>
</evidence>
<evidence type="ECO:0000256" key="17">
    <source>
        <dbReference type="ARBA" id="ARBA00081761"/>
    </source>
</evidence>
<dbReference type="GO" id="GO:0006563">
    <property type="term" value="P:L-serine metabolic process"/>
    <property type="evidence" value="ECO:0007669"/>
    <property type="project" value="UniProtKB-ARBA"/>
</dbReference>
<dbReference type="GO" id="GO:0018114">
    <property type="term" value="F:threonine racemase activity"/>
    <property type="evidence" value="ECO:0007669"/>
    <property type="project" value="TreeGrafter"/>
</dbReference>
<sequence>MTLPHQTPTVSTFNSDRPKLADIQAAHARISERIHRTPLLTSRAIDALATDAIFGPSAAAGEQSPRVRIAFKAEHLQRVGAFKFRGATNAVLRHLEASAATGGNANSAQGERFKLALVTHSSGNHAAALACAATQNGAAAHVVMPKNAPLVKQSAVRGYGAVVHLCEPTLAARESTAEQVLEDLRVQGYQATFVHPYDEPWVIEGQGTLALEMYEQVQMLEHRPGCSHAPLTGTQRENVWLRRSDSLPRWDFVIGPVGGGGMMSGSSTALKGLDARIDVRAAEPLGADDASRSFESGNVEPAIVPAQTICDGLLTALSSRTLSILQSSVTCVHLVDDASTLRANRLLLERLKQVVEPSAATSLAVVLFNKDFQEAVRQKTEAIGRLSSHESSQSAATSHQGIEIRIGCILTGGNVELGKLIQAIDGAEG</sequence>
<dbReference type="GO" id="GO:0005524">
    <property type="term" value="F:ATP binding"/>
    <property type="evidence" value="ECO:0007669"/>
    <property type="project" value="TreeGrafter"/>
</dbReference>
<evidence type="ECO:0000256" key="8">
    <source>
        <dbReference type="ARBA" id="ARBA00023239"/>
    </source>
</evidence>
<keyword evidence="8" id="KW-0456">Lyase</keyword>
<evidence type="ECO:0000256" key="12">
    <source>
        <dbReference type="ARBA" id="ARBA00056426"/>
    </source>
</evidence>
<evidence type="ECO:0000313" key="19">
    <source>
        <dbReference type="EMBL" id="PWN45116.1"/>
    </source>
</evidence>
<comment type="cofactor">
    <cofactor evidence="1">
        <name>Ca(2+)</name>
        <dbReference type="ChEBI" id="CHEBI:29108"/>
    </cofactor>
</comment>
<evidence type="ECO:0000256" key="7">
    <source>
        <dbReference type="ARBA" id="ARBA00022898"/>
    </source>
</evidence>
<dbReference type="EC" id="5.1.1.18" evidence="13"/>
<evidence type="ECO:0000256" key="6">
    <source>
        <dbReference type="ARBA" id="ARBA00022842"/>
    </source>
</evidence>
<dbReference type="GO" id="GO:0008721">
    <property type="term" value="F:D-serine ammonia-lyase activity"/>
    <property type="evidence" value="ECO:0007669"/>
    <property type="project" value="UniProtKB-EC"/>
</dbReference>
<dbReference type="Pfam" id="PF00291">
    <property type="entry name" value="PALP"/>
    <property type="match status" value="1"/>
</dbReference>
<dbReference type="EMBL" id="KZ819357">
    <property type="protein sequence ID" value="PWN45116.1"/>
    <property type="molecule type" value="Genomic_DNA"/>
</dbReference>
<keyword evidence="20" id="KW-1185">Reference proteome</keyword>
<evidence type="ECO:0000256" key="1">
    <source>
        <dbReference type="ARBA" id="ARBA00001913"/>
    </source>
</evidence>
<dbReference type="FunFam" id="3.40.50.1100:FF:000041">
    <property type="entry name" value="Threonine ammonia-lyase, variant"/>
    <property type="match status" value="1"/>
</dbReference>
<organism evidence="19 20">
    <name type="scientific">Ceraceosorus guamensis</name>
    <dbReference type="NCBI Taxonomy" id="1522189"/>
    <lineage>
        <taxon>Eukaryota</taxon>
        <taxon>Fungi</taxon>
        <taxon>Dikarya</taxon>
        <taxon>Basidiomycota</taxon>
        <taxon>Ustilaginomycotina</taxon>
        <taxon>Exobasidiomycetes</taxon>
        <taxon>Ceraceosorales</taxon>
        <taxon>Ceraceosoraceae</taxon>
        <taxon>Ceraceosorus</taxon>
    </lineage>
</organism>
<dbReference type="RefSeq" id="XP_025372276.1">
    <property type="nucleotide sequence ID" value="XM_025511664.1"/>
</dbReference>
<dbReference type="SUPFAM" id="SSF53686">
    <property type="entry name" value="Tryptophan synthase beta subunit-like PLP-dependent enzymes"/>
    <property type="match status" value="1"/>
</dbReference>
<name>A0A316W595_9BASI</name>
<comment type="cofactor">
    <cofactor evidence="3">
        <name>Mn(2+)</name>
        <dbReference type="ChEBI" id="CHEBI:29035"/>
    </cofactor>
</comment>
<dbReference type="Proteomes" id="UP000245783">
    <property type="component" value="Unassembled WGS sequence"/>
</dbReference>
<evidence type="ECO:0000256" key="10">
    <source>
        <dbReference type="ARBA" id="ARBA00050422"/>
    </source>
</evidence>
<comment type="similarity">
    <text evidence="5">Belongs to the serine/threonine dehydratase family.</text>
</comment>
<evidence type="ECO:0000256" key="5">
    <source>
        <dbReference type="ARBA" id="ARBA00010869"/>
    </source>
</evidence>
<evidence type="ECO:0000313" key="20">
    <source>
        <dbReference type="Proteomes" id="UP000245783"/>
    </source>
</evidence>
<dbReference type="GO" id="GO:0003941">
    <property type="term" value="F:L-serine ammonia-lyase activity"/>
    <property type="evidence" value="ECO:0007669"/>
    <property type="project" value="TreeGrafter"/>
</dbReference>
<keyword evidence="6" id="KW-0460">Magnesium</keyword>
<dbReference type="FunCoup" id="A0A316W595">
    <property type="interactions" value="106"/>
</dbReference>
<evidence type="ECO:0000256" key="9">
    <source>
        <dbReference type="ARBA" id="ARBA00031418"/>
    </source>
</evidence>
<dbReference type="PROSITE" id="PS00165">
    <property type="entry name" value="DEHYDRATASE_SER_THR"/>
    <property type="match status" value="1"/>
</dbReference>
<comment type="catalytic activity">
    <reaction evidence="10">
        <text>D-serine = pyruvate + NH4(+)</text>
        <dbReference type="Rhea" id="RHEA:13977"/>
        <dbReference type="ChEBI" id="CHEBI:15361"/>
        <dbReference type="ChEBI" id="CHEBI:28938"/>
        <dbReference type="ChEBI" id="CHEBI:35247"/>
        <dbReference type="EC" id="4.3.1.18"/>
    </reaction>
</comment>
<accession>A0A316W595</accession>
<dbReference type="OrthoDB" id="271064at2759"/>
<evidence type="ECO:0000256" key="11">
    <source>
        <dbReference type="ARBA" id="ARBA00051769"/>
    </source>
</evidence>
<dbReference type="InterPro" id="IPR036052">
    <property type="entry name" value="TrpB-like_PALP_sf"/>
</dbReference>
<comment type="catalytic activity">
    <reaction evidence="11">
        <text>L-serine = D-serine</text>
        <dbReference type="Rhea" id="RHEA:10980"/>
        <dbReference type="ChEBI" id="CHEBI:33384"/>
        <dbReference type="ChEBI" id="CHEBI:35247"/>
        <dbReference type="EC" id="5.1.1.18"/>
    </reaction>
</comment>
<proteinExistence type="inferred from homology"/>
<dbReference type="GO" id="GO:0000287">
    <property type="term" value="F:magnesium ion binding"/>
    <property type="evidence" value="ECO:0007669"/>
    <property type="project" value="TreeGrafter"/>
</dbReference>
<comment type="cofactor">
    <cofactor evidence="2">
        <name>pyridoxal 5'-phosphate</name>
        <dbReference type="ChEBI" id="CHEBI:597326"/>
    </cofactor>
</comment>
<gene>
    <name evidence="19" type="ORF">IE81DRAFT_286177</name>
</gene>
<dbReference type="GO" id="GO:0030378">
    <property type="term" value="F:serine racemase activity"/>
    <property type="evidence" value="ECO:0007669"/>
    <property type="project" value="UniProtKB-EC"/>
</dbReference>
<dbReference type="GO" id="GO:0030170">
    <property type="term" value="F:pyridoxal phosphate binding"/>
    <property type="evidence" value="ECO:0007669"/>
    <property type="project" value="InterPro"/>
</dbReference>